<evidence type="ECO:0008006" key="3">
    <source>
        <dbReference type="Google" id="ProtNLM"/>
    </source>
</evidence>
<dbReference type="EMBL" id="CP059265">
    <property type="protein sequence ID" value="QLQ34180.1"/>
    <property type="molecule type" value="Genomic_DNA"/>
</dbReference>
<accession>A0A7L6AY99</accession>
<dbReference type="KEGG" id="this:HZT40_11085"/>
<dbReference type="Proteomes" id="UP000510621">
    <property type="component" value="Chromosome"/>
</dbReference>
<organism evidence="1 2">
    <name type="scientific">Candidatus Thiothrix singaporensis</name>
    <dbReference type="NCBI Taxonomy" id="2799669"/>
    <lineage>
        <taxon>Bacteria</taxon>
        <taxon>Pseudomonadati</taxon>
        <taxon>Pseudomonadota</taxon>
        <taxon>Gammaproteobacteria</taxon>
        <taxon>Thiotrichales</taxon>
        <taxon>Thiotrichaceae</taxon>
        <taxon>Thiothrix</taxon>
    </lineage>
</organism>
<name>A0A7L6AY99_9GAMM</name>
<sequence>MLFLAASVLLVGAAVFVEHHWTGHDGHAQHTRHGTMALNNGQRWATDEALRTGMQRIHDAAQQNSPDLAQTTRQQTDYLIANCKLEPQADATLHGIIAQLLAGADALEKDSASAKGMETIRRALQQYPEYFDHPGWQP</sequence>
<protein>
    <recommendedName>
        <fullName evidence="3">DnrO protein</fullName>
    </recommendedName>
</protein>
<gene>
    <name evidence="1" type="ORF">HZT40_11085</name>
</gene>
<keyword evidence="2" id="KW-1185">Reference proteome</keyword>
<evidence type="ECO:0000313" key="1">
    <source>
        <dbReference type="EMBL" id="QLQ34180.1"/>
    </source>
</evidence>
<proteinExistence type="predicted"/>
<dbReference type="AlphaFoldDB" id="A0A7L6AY99"/>
<reference evidence="1" key="1">
    <citation type="submission" date="2020-06" db="EMBL/GenBank/DDBJ databases">
        <title>Analysis procedures for assessing recovery of high quality, complete, closed genomes from Nanopore long read metagenome sequencing.</title>
        <authorList>
            <person name="Bessarab I."/>
            <person name="Arumugam K."/>
            <person name="Haryono M."/>
            <person name="Liu X."/>
            <person name="Roy S."/>
            <person name="Zuniga-Montanez R.E."/>
            <person name="Qiu G."/>
            <person name="Drautz-Moses D.I."/>
            <person name="Law Y.Y."/>
            <person name="Wuertz S."/>
            <person name="Lauro F.M."/>
            <person name="Huson D.H."/>
            <person name="Williams R.B."/>
        </authorList>
    </citation>
    <scope>NUCLEOTIDE SEQUENCE [LARGE SCALE GENOMIC DNA]</scope>
    <source>
        <strain evidence="1">SSD2</strain>
    </source>
</reference>
<evidence type="ECO:0000313" key="2">
    <source>
        <dbReference type="Proteomes" id="UP000510621"/>
    </source>
</evidence>